<sequence>MSSSVNAGAKALQERLHELITRLAATTELVKNWPESKDDDASIHVETTTKLISHINNVIASVQRVDGVVKADALLRKNLQECLIPLDLLDLLDHGNGLNPDCFSRALLREALGQLAGLKRRKLALEMLGAAVQSGLNREVAKERKKQQKENTSTSTEPTKKKRKLELSGKTSSSAVDSPGQDAKEPPTKKQSVS</sequence>
<dbReference type="AlphaFoldDB" id="A0A9N8EZX3"/>
<dbReference type="GO" id="GO:0006357">
    <property type="term" value="P:regulation of transcription by RNA polymerase II"/>
    <property type="evidence" value="ECO:0007669"/>
    <property type="project" value="InterPro"/>
</dbReference>
<evidence type="ECO:0000256" key="2">
    <source>
        <dbReference type="ARBA" id="ARBA00005389"/>
    </source>
</evidence>
<evidence type="ECO:0000256" key="7">
    <source>
        <dbReference type="SAM" id="MobiDB-lite"/>
    </source>
</evidence>
<evidence type="ECO:0000256" key="1">
    <source>
        <dbReference type="ARBA" id="ARBA00004123"/>
    </source>
</evidence>
<evidence type="ECO:0000313" key="9">
    <source>
        <dbReference type="Proteomes" id="UP001153069"/>
    </source>
</evidence>
<protein>
    <recommendedName>
        <fullName evidence="6">Mediator of RNA polymerase II transcription subunit 10</fullName>
    </recommendedName>
    <alternativeName>
        <fullName evidence="6">Mediator complex subunit 10</fullName>
    </alternativeName>
</protein>
<comment type="caution">
    <text evidence="8">The sequence shown here is derived from an EMBL/GenBank/DDBJ whole genome shotgun (WGS) entry which is preliminary data.</text>
</comment>
<proteinExistence type="inferred from homology"/>
<dbReference type="Proteomes" id="UP001153069">
    <property type="component" value="Unassembled WGS sequence"/>
</dbReference>
<evidence type="ECO:0000256" key="4">
    <source>
        <dbReference type="ARBA" id="ARBA00023163"/>
    </source>
</evidence>
<keyword evidence="9" id="KW-1185">Reference proteome</keyword>
<dbReference type="Pfam" id="PF09748">
    <property type="entry name" value="Med10"/>
    <property type="match status" value="1"/>
</dbReference>
<feature type="region of interest" description="Disordered" evidence="7">
    <location>
        <begin position="136"/>
        <end position="194"/>
    </location>
</feature>
<evidence type="ECO:0000256" key="6">
    <source>
        <dbReference type="RuleBase" id="RU364146"/>
    </source>
</evidence>
<keyword evidence="3 6" id="KW-0805">Transcription regulation</keyword>
<dbReference type="EMBL" id="CAICTM010002072">
    <property type="protein sequence ID" value="CAB9527795.1"/>
    <property type="molecule type" value="Genomic_DNA"/>
</dbReference>
<dbReference type="GO" id="GO:0003712">
    <property type="term" value="F:transcription coregulator activity"/>
    <property type="evidence" value="ECO:0007669"/>
    <property type="project" value="InterPro"/>
</dbReference>
<keyword evidence="5 6" id="KW-0539">Nucleus</keyword>
<evidence type="ECO:0000256" key="5">
    <source>
        <dbReference type="ARBA" id="ARBA00023242"/>
    </source>
</evidence>
<name>A0A9N8EZX3_9STRA</name>
<comment type="subcellular location">
    <subcellularLocation>
        <location evidence="1 6">Nucleus</location>
    </subcellularLocation>
</comment>
<keyword evidence="4 6" id="KW-0804">Transcription</keyword>
<comment type="function">
    <text evidence="6">Component of the Mediator complex, a coactivator involved in the regulated transcription of nearly all RNA polymerase II-dependent genes. Mediator functions as a bridge to convey information from gene-specific regulatory proteins to the basal RNA polymerase II transcription machinery. Mediator is recruited to promoters by direct interactions with regulatory proteins and serves as a scaffold for the assembly of a functional preinitiation complex with RNA polymerase II and the general transcription factors.</text>
</comment>
<comment type="subunit">
    <text evidence="6">Component of the Mediator complex.</text>
</comment>
<reference evidence="8" key="1">
    <citation type="submission" date="2020-06" db="EMBL/GenBank/DDBJ databases">
        <authorList>
            <consortium name="Plant Systems Biology data submission"/>
        </authorList>
    </citation>
    <scope>NUCLEOTIDE SEQUENCE</scope>
    <source>
        <strain evidence="8">D6</strain>
    </source>
</reference>
<dbReference type="GO" id="GO:0016592">
    <property type="term" value="C:mediator complex"/>
    <property type="evidence" value="ECO:0007669"/>
    <property type="project" value="InterPro"/>
</dbReference>
<evidence type="ECO:0000256" key="3">
    <source>
        <dbReference type="ARBA" id="ARBA00023015"/>
    </source>
</evidence>
<accession>A0A9N8EZX3</accession>
<comment type="similarity">
    <text evidence="2 6">Belongs to the Mediator complex subunit 10 family.</text>
</comment>
<dbReference type="OrthoDB" id="47445at2759"/>
<gene>
    <name evidence="6" type="primary">MED10</name>
    <name evidence="8" type="ORF">SEMRO_2074_G313510.1</name>
</gene>
<evidence type="ECO:0000313" key="8">
    <source>
        <dbReference type="EMBL" id="CAB9527795.1"/>
    </source>
</evidence>
<organism evidence="8 9">
    <name type="scientific">Seminavis robusta</name>
    <dbReference type="NCBI Taxonomy" id="568900"/>
    <lineage>
        <taxon>Eukaryota</taxon>
        <taxon>Sar</taxon>
        <taxon>Stramenopiles</taxon>
        <taxon>Ochrophyta</taxon>
        <taxon>Bacillariophyta</taxon>
        <taxon>Bacillariophyceae</taxon>
        <taxon>Bacillariophycidae</taxon>
        <taxon>Naviculales</taxon>
        <taxon>Naviculaceae</taxon>
        <taxon>Seminavis</taxon>
    </lineage>
</organism>
<keyword evidence="6" id="KW-0010">Activator</keyword>
<dbReference type="InterPro" id="IPR019145">
    <property type="entry name" value="Mediator_Med10"/>
</dbReference>